<dbReference type="Proteomes" id="UP000009081">
    <property type="component" value="Chromosome"/>
</dbReference>
<dbReference type="KEGG" id="mea:Mex_1p0151"/>
<evidence type="ECO:0000313" key="2">
    <source>
        <dbReference type="EMBL" id="ACS38115.1"/>
    </source>
</evidence>
<evidence type="ECO:0000313" key="3">
    <source>
        <dbReference type="Proteomes" id="UP000009081"/>
    </source>
</evidence>
<keyword evidence="3" id="KW-1185">Reference proteome</keyword>
<dbReference type="HOGENOM" id="CLU_3424821_0_0_5"/>
<reference evidence="2 3" key="1">
    <citation type="journal article" date="2009" name="PLoS ONE">
        <title>Methylobacterium genome sequences: a reference blueprint to investigate microbial metabolism of C1 compounds from natural and industrial sources.</title>
        <authorList>
            <person name="Vuilleumier S."/>
            <person name="Chistoserdova L."/>
            <person name="Lee M.-C."/>
            <person name="Bringel F."/>
            <person name="Lajus A."/>
            <person name="Zhou Y."/>
            <person name="Gourion B."/>
            <person name="Barbe V."/>
            <person name="Chang J."/>
            <person name="Cruveiller S."/>
            <person name="Dossat C."/>
            <person name="Gillett W."/>
            <person name="Gruffaz C."/>
            <person name="Haugen E."/>
            <person name="Hourcade E."/>
            <person name="Levy R."/>
            <person name="Mangenot S."/>
            <person name="Muller E."/>
            <person name="Nadalig T."/>
            <person name="Pagni M."/>
            <person name="Penny C."/>
            <person name="Peyraud R."/>
            <person name="Robinson D.G."/>
            <person name="Roche D."/>
            <person name="Rouy Z."/>
            <person name="Saenampechek C."/>
            <person name="Salvignol G."/>
            <person name="Vallenet D."/>
            <person name="Wu Z."/>
            <person name="Marx C.J."/>
            <person name="Vorholt J.A."/>
            <person name="Olson M.V."/>
            <person name="Kaul R."/>
            <person name="Weissenbach J."/>
            <person name="Medigue C."/>
            <person name="Lidstrom M.E."/>
        </authorList>
    </citation>
    <scope>NUCLEOTIDE SEQUENCE [LARGE SCALE GENOMIC DNA]</scope>
    <source>
        <strain evidence="3">ATCC 14718 / DSM 1338 / JCM 2805 / NCIMB 9133 / AM1</strain>
    </source>
</reference>
<protein>
    <submittedName>
        <fullName evidence="2">Integrase family protein</fullName>
    </submittedName>
</protein>
<sequence>MEQSGHHNPRTVAGYIRRANAF</sequence>
<evidence type="ECO:0000256" key="1">
    <source>
        <dbReference type="SAM" id="MobiDB-lite"/>
    </source>
</evidence>
<proteinExistence type="predicted"/>
<feature type="region of interest" description="Disordered" evidence="1">
    <location>
        <begin position="1"/>
        <end position="22"/>
    </location>
</feature>
<name>C5B3A2_METEA</name>
<gene>
    <name evidence="2" type="ordered locus">MexAM1_META1p0151</name>
</gene>
<dbReference type="AlphaFoldDB" id="C5B3A2"/>
<organism evidence="2 3">
    <name type="scientific">Methylorubrum extorquens (strain ATCC 14718 / DSM 1338 / JCM 2805 / NCIMB 9133 / AM1)</name>
    <name type="common">Methylobacterium extorquens</name>
    <dbReference type="NCBI Taxonomy" id="272630"/>
    <lineage>
        <taxon>Bacteria</taxon>
        <taxon>Pseudomonadati</taxon>
        <taxon>Pseudomonadota</taxon>
        <taxon>Alphaproteobacteria</taxon>
        <taxon>Hyphomicrobiales</taxon>
        <taxon>Methylobacteriaceae</taxon>
        <taxon>Methylorubrum</taxon>
    </lineage>
</organism>
<dbReference type="EMBL" id="CP001510">
    <property type="protein sequence ID" value="ACS38115.1"/>
    <property type="molecule type" value="Genomic_DNA"/>
</dbReference>
<accession>C5B3A2</accession>